<feature type="domain" description="Glycosyltransferase 2-like" evidence="3">
    <location>
        <begin position="6"/>
        <end position="157"/>
    </location>
</feature>
<accession>A0A0A1GSH5</accession>
<dbReference type="Pfam" id="PF00535">
    <property type="entry name" value="Glycos_transf_2"/>
    <property type="match status" value="1"/>
</dbReference>
<gene>
    <name evidence="4" type="ORF">LOOC260_106710</name>
</gene>
<dbReference type="CDD" id="cd00761">
    <property type="entry name" value="Glyco_tranf_GTA_type"/>
    <property type="match status" value="1"/>
</dbReference>
<dbReference type="STRING" id="1291742.LOOC260_106710"/>
<dbReference type="EMBL" id="AP014680">
    <property type="protein sequence ID" value="BAP85227.1"/>
    <property type="molecule type" value="Genomic_DNA"/>
</dbReference>
<proteinExistence type="predicted"/>
<dbReference type="Proteomes" id="UP000031620">
    <property type="component" value="Chromosome"/>
</dbReference>
<dbReference type="HOGENOM" id="CLU_025996_25_1_9"/>
<dbReference type="KEGG" id="lho:LOOC260_106710"/>
<evidence type="ECO:0000313" key="5">
    <source>
        <dbReference type="Proteomes" id="UP000031620"/>
    </source>
</evidence>
<dbReference type="SUPFAM" id="SSF53448">
    <property type="entry name" value="Nucleotide-diphospho-sugar transferases"/>
    <property type="match status" value="1"/>
</dbReference>
<dbReference type="InterPro" id="IPR001173">
    <property type="entry name" value="Glyco_trans_2-like"/>
</dbReference>
<dbReference type="InterPro" id="IPR029044">
    <property type="entry name" value="Nucleotide-diphossugar_trans"/>
</dbReference>
<name>A0A0A1GSH5_9LACO</name>
<dbReference type="RefSeq" id="WP_052467270.1">
    <property type="nucleotide sequence ID" value="NZ_AP014680.1"/>
</dbReference>
<dbReference type="GO" id="GO:0016757">
    <property type="term" value="F:glycosyltransferase activity"/>
    <property type="evidence" value="ECO:0007669"/>
    <property type="project" value="UniProtKB-KW"/>
</dbReference>
<keyword evidence="2 4" id="KW-0808">Transferase</keyword>
<keyword evidence="1" id="KW-0328">Glycosyltransferase</keyword>
<dbReference type="Gene3D" id="3.90.550.10">
    <property type="entry name" value="Spore Coat Polysaccharide Biosynthesis Protein SpsA, Chain A"/>
    <property type="match status" value="1"/>
</dbReference>
<dbReference type="AlphaFoldDB" id="A0A0A1GSH5"/>
<reference evidence="4 5" key="1">
    <citation type="submission" date="2014-11" db="EMBL/GenBank/DDBJ databases">
        <title>Complete genome sequence and analysis of Lactobacillus hokkaidonensis LOOC260T.</title>
        <authorList>
            <person name="Tanizawa Y."/>
            <person name="Tohno M."/>
            <person name="Kaminuma E."/>
            <person name="Nakamura Y."/>
            <person name="Arita M."/>
        </authorList>
    </citation>
    <scope>NUCLEOTIDE SEQUENCE [LARGE SCALE GENOMIC DNA]</scope>
    <source>
        <strain evidence="4 5">LOOC260</strain>
    </source>
</reference>
<protein>
    <submittedName>
        <fullName evidence="4">Glycosyltransferase</fullName>
    </submittedName>
</protein>
<dbReference type="PANTHER" id="PTHR22916">
    <property type="entry name" value="GLYCOSYLTRANSFERASE"/>
    <property type="match status" value="1"/>
</dbReference>
<dbReference type="PANTHER" id="PTHR22916:SF51">
    <property type="entry name" value="GLYCOSYLTRANSFERASE EPSH-RELATED"/>
    <property type="match status" value="1"/>
</dbReference>
<evidence type="ECO:0000313" key="4">
    <source>
        <dbReference type="EMBL" id="BAP85227.1"/>
    </source>
</evidence>
<organism evidence="4 5">
    <name type="scientific">Paucilactobacillus hokkaidonensis JCM 18461</name>
    <dbReference type="NCBI Taxonomy" id="1291742"/>
    <lineage>
        <taxon>Bacteria</taxon>
        <taxon>Bacillati</taxon>
        <taxon>Bacillota</taxon>
        <taxon>Bacilli</taxon>
        <taxon>Lactobacillales</taxon>
        <taxon>Lactobacillaceae</taxon>
        <taxon>Paucilactobacillus</taxon>
    </lineage>
</organism>
<evidence type="ECO:0000256" key="1">
    <source>
        <dbReference type="ARBA" id="ARBA00022676"/>
    </source>
</evidence>
<sequence length="329" mass="37830">MANLISVIVPVYNVKDYLQQIVNDLEKQTFRQFELLLIDDGSTDGSGELCDILCKSSQLMIRVVHQDNKGLSAARNKGIEYADGDYLTFIDPDDRVSDNFLSYLIELINKSECLMSVCSHMIVRGKKQRLGINNNISCAVVSSEHFIEGLMYHQRFDTSAWAKMYHKSLFDGVRFPIGKLYEDLATIYKLAIKARYVCVGNKANYFYLIRDQSITNATFSKQQLDFIEITDQMKALVDEVFPSLADATAERLVFAHISTLTKTFNSVQDSELKKIQQGLVEFILNNKRDILSNKKSSLRDKLSVYLLMFIRLSGFRLFWQCYEHIRRVV</sequence>
<evidence type="ECO:0000259" key="3">
    <source>
        <dbReference type="Pfam" id="PF00535"/>
    </source>
</evidence>
<evidence type="ECO:0000256" key="2">
    <source>
        <dbReference type="ARBA" id="ARBA00022679"/>
    </source>
</evidence>